<evidence type="ECO:0000256" key="1">
    <source>
        <dbReference type="SAM" id="SignalP"/>
    </source>
</evidence>
<name>A0AAQ1UNC9_9BACT</name>
<dbReference type="AlphaFoldDB" id="A0AAQ1UNC9"/>
<protein>
    <recommendedName>
        <fullName evidence="4">Lipoprotein</fullName>
    </recommendedName>
</protein>
<gene>
    <name evidence="2" type="ORF">NCTC13063_02420</name>
</gene>
<accession>A0AAQ1UNC9</accession>
<evidence type="ECO:0008006" key="4">
    <source>
        <dbReference type="Google" id="ProtNLM"/>
    </source>
</evidence>
<sequence length="155" mass="16933">MKKRMMWCVAAAAAVMIVVSACASGLRQTKGAGKGIAYTVAQRYFLNGDVRMPASAKVDNEADFNRLFGMATVMGPDGQPTPIDFARSFAIFVALPETDRSTDITPGKLTVAADGTLRFTYRVKRGDKRSYTIRPLLLIFVDKAYAGRKVVTEEI</sequence>
<reference evidence="2 3" key="1">
    <citation type="submission" date="2018-06" db="EMBL/GenBank/DDBJ databases">
        <authorList>
            <consortium name="Pathogen Informatics"/>
            <person name="Doyle S."/>
        </authorList>
    </citation>
    <scope>NUCLEOTIDE SEQUENCE [LARGE SCALE GENOMIC DNA]</scope>
    <source>
        <strain evidence="2 3">NCTC13063</strain>
    </source>
</reference>
<dbReference type="PROSITE" id="PS51257">
    <property type="entry name" value="PROKAR_LIPOPROTEIN"/>
    <property type="match status" value="1"/>
</dbReference>
<proteinExistence type="predicted"/>
<dbReference type="Proteomes" id="UP000255283">
    <property type="component" value="Unassembled WGS sequence"/>
</dbReference>
<dbReference type="EMBL" id="UGTJ01000002">
    <property type="protein sequence ID" value="SUB96650.1"/>
    <property type="molecule type" value="Genomic_DNA"/>
</dbReference>
<feature type="signal peptide" evidence="1">
    <location>
        <begin position="1"/>
        <end position="23"/>
    </location>
</feature>
<evidence type="ECO:0000313" key="3">
    <source>
        <dbReference type="Proteomes" id="UP000255283"/>
    </source>
</evidence>
<dbReference type="RefSeq" id="WP_115154317.1">
    <property type="nucleotide sequence ID" value="NZ_JAQETA010000007.1"/>
</dbReference>
<keyword evidence="1" id="KW-0732">Signal</keyword>
<evidence type="ECO:0000313" key="2">
    <source>
        <dbReference type="EMBL" id="SUB96650.1"/>
    </source>
</evidence>
<feature type="chain" id="PRO_5043032285" description="Lipoprotein" evidence="1">
    <location>
        <begin position="24"/>
        <end position="155"/>
    </location>
</feature>
<comment type="caution">
    <text evidence="2">The sequence shown here is derived from an EMBL/GenBank/DDBJ whole genome shotgun (WGS) entry which is preliminary data.</text>
</comment>
<organism evidence="2 3">
    <name type="scientific">Segatella buccae</name>
    <dbReference type="NCBI Taxonomy" id="28126"/>
    <lineage>
        <taxon>Bacteria</taxon>
        <taxon>Pseudomonadati</taxon>
        <taxon>Bacteroidota</taxon>
        <taxon>Bacteroidia</taxon>
        <taxon>Bacteroidales</taxon>
        <taxon>Prevotellaceae</taxon>
        <taxon>Segatella</taxon>
    </lineage>
</organism>